<dbReference type="InterPro" id="IPR025166">
    <property type="entry name" value="Integrase_DNA_bind_dom"/>
</dbReference>
<evidence type="ECO:0008006" key="10">
    <source>
        <dbReference type="Google" id="ProtNLM"/>
    </source>
</evidence>
<evidence type="ECO:0000256" key="1">
    <source>
        <dbReference type="ARBA" id="ARBA00008857"/>
    </source>
</evidence>
<evidence type="ECO:0000313" key="9">
    <source>
        <dbReference type="Proteomes" id="UP000182987"/>
    </source>
</evidence>
<sequence length="413" mass="47506">MKKNVRLTAKQVADAKPRDKEYKLKDTESLYLTVSPAGSKWWRFRYRFRGNERRTGLGTYPAVSLKEARTRRDEIRALAHRGIDPREETRRAQAKGKVADENTFQQVATLFIASRTAKWTASYRVKLQRSLEADVFPHIGSKPIREITRTELLACLKRIETERGAIDMARRVCQRCSMVFKFAIDSELCEHNIARDLPGSLSHRKVRHYSALRATDLPEFMAAMLSYEGEQQTKLAMRLLLLTFVRTNELRFATWDEMSFELARWEIPAERMKARETHVVPLSTQALEILKELKAQNVDGSKYVLPQAVNARKPMSENTILFALYRMGYKGRTTGHGFRTLASTTLNEARFPPDAVEAQLAHREPNSSRAAYNRASWLLEREVMMQAWADYLDHVGDLAEATRALRIAARKLD</sequence>
<dbReference type="GO" id="GO:0015074">
    <property type="term" value="P:DNA integration"/>
    <property type="evidence" value="ECO:0007669"/>
    <property type="project" value="UniProtKB-KW"/>
</dbReference>
<organism evidence="8 9">
    <name type="scientific">Luteibacter rhizovicinus DSM 16549</name>
    <dbReference type="NCBI Taxonomy" id="1440763"/>
    <lineage>
        <taxon>Bacteria</taxon>
        <taxon>Pseudomonadati</taxon>
        <taxon>Pseudomonadota</taxon>
        <taxon>Gammaproteobacteria</taxon>
        <taxon>Lysobacterales</taxon>
        <taxon>Rhodanobacteraceae</taxon>
        <taxon>Luteibacter</taxon>
    </lineage>
</organism>
<accession>A0A1L3EZE4</accession>
<evidence type="ECO:0000256" key="3">
    <source>
        <dbReference type="ARBA" id="ARBA00023125"/>
    </source>
</evidence>
<dbReference type="InterPro" id="IPR050808">
    <property type="entry name" value="Phage_Integrase"/>
</dbReference>
<name>A0A1L3EZE4_9GAMM</name>
<dbReference type="GO" id="GO:0003677">
    <property type="term" value="F:DNA binding"/>
    <property type="evidence" value="ECO:0007669"/>
    <property type="project" value="UniProtKB-UniRule"/>
</dbReference>
<feature type="domain" description="Tyr recombinase" evidence="6">
    <location>
        <begin position="207"/>
        <end position="385"/>
    </location>
</feature>
<evidence type="ECO:0000256" key="2">
    <source>
        <dbReference type="ARBA" id="ARBA00022908"/>
    </source>
</evidence>
<dbReference type="KEGG" id="lrz:BJI69_06050"/>
<evidence type="ECO:0000256" key="4">
    <source>
        <dbReference type="ARBA" id="ARBA00023172"/>
    </source>
</evidence>
<feature type="domain" description="Core-binding (CB)" evidence="7">
    <location>
        <begin position="102"/>
        <end position="184"/>
    </location>
</feature>
<dbReference type="PANTHER" id="PTHR30629">
    <property type="entry name" value="PROPHAGE INTEGRASE"/>
    <property type="match status" value="1"/>
</dbReference>
<evidence type="ECO:0000256" key="5">
    <source>
        <dbReference type="PROSITE-ProRule" id="PRU01248"/>
    </source>
</evidence>
<comment type="similarity">
    <text evidence="1">Belongs to the 'phage' integrase family.</text>
</comment>
<gene>
    <name evidence="8" type="ORF">BJI69_06050</name>
</gene>
<protein>
    <recommendedName>
        <fullName evidence="10">Integrase</fullName>
    </recommendedName>
</protein>
<proteinExistence type="inferred from homology"/>
<evidence type="ECO:0000259" key="6">
    <source>
        <dbReference type="PROSITE" id="PS51898"/>
    </source>
</evidence>
<dbReference type="Gene3D" id="1.10.150.130">
    <property type="match status" value="1"/>
</dbReference>
<dbReference type="SUPFAM" id="SSF56349">
    <property type="entry name" value="DNA breaking-rejoining enzymes"/>
    <property type="match status" value="1"/>
</dbReference>
<dbReference type="InterPro" id="IPR038488">
    <property type="entry name" value="Integrase_DNA-bd_sf"/>
</dbReference>
<dbReference type="Pfam" id="PF22022">
    <property type="entry name" value="Phage_int_M"/>
    <property type="match status" value="1"/>
</dbReference>
<dbReference type="AlphaFoldDB" id="A0A1L3EZE4"/>
<dbReference type="InterPro" id="IPR011010">
    <property type="entry name" value="DNA_brk_join_enz"/>
</dbReference>
<dbReference type="InterPro" id="IPR013762">
    <property type="entry name" value="Integrase-like_cat_sf"/>
</dbReference>
<dbReference type="EMBL" id="CP017480">
    <property type="protein sequence ID" value="APG06380.1"/>
    <property type="molecule type" value="Genomic_DNA"/>
</dbReference>
<keyword evidence="4" id="KW-0233">DNA recombination</keyword>
<dbReference type="Gene3D" id="3.30.160.390">
    <property type="entry name" value="Integrase, DNA-binding domain"/>
    <property type="match status" value="1"/>
</dbReference>
<dbReference type="PROSITE" id="PS51898">
    <property type="entry name" value="TYR_RECOMBINASE"/>
    <property type="match status" value="1"/>
</dbReference>
<evidence type="ECO:0000259" key="7">
    <source>
        <dbReference type="PROSITE" id="PS51900"/>
    </source>
</evidence>
<dbReference type="Pfam" id="PF13356">
    <property type="entry name" value="Arm-DNA-bind_3"/>
    <property type="match status" value="1"/>
</dbReference>
<dbReference type="PANTHER" id="PTHR30629:SF2">
    <property type="entry name" value="PROPHAGE INTEGRASE INTS-RELATED"/>
    <property type="match status" value="1"/>
</dbReference>
<dbReference type="InterPro" id="IPR010998">
    <property type="entry name" value="Integrase_recombinase_N"/>
</dbReference>
<dbReference type="CDD" id="cd00801">
    <property type="entry name" value="INT_P4_C"/>
    <property type="match status" value="1"/>
</dbReference>
<dbReference type="PROSITE" id="PS51900">
    <property type="entry name" value="CB"/>
    <property type="match status" value="1"/>
</dbReference>
<reference evidence="9" key="1">
    <citation type="submission" date="2016-09" db="EMBL/GenBank/DDBJ databases">
        <authorList>
            <person name="Lysoe E."/>
        </authorList>
    </citation>
    <scope>NUCLEOTIDE SEQUENCE [LARGE SCALE GENOMIC DNA]</scope>
    <source>
        <strain evidence="9">LJ96T</strain>
    </source>
</reference>
<dbReference type="Proteomes" id="UP000182987">
    <property type="component" value="Chromosome"/>
</dbReference>
<evidence type="ECO:0000313" key="8">
    <source>
        <dbReference type="EMBL" id="APG06380.1"/>
    </source>
</evidence>
<keyword evidence="3 5" id="KW-0238">DNA-binding</keyword>
<dbReference type="InterPro" id="IPR044068">
    <property type="entry name" value="CB"/>
</dbReference>
<dbReference type="GO" id="GO:0006310">
    <property type="term" value="P:DNA recombination"/>
    <property type="evidence" value="ECO:0007669"/>
    <property type="project" value="UniProtKB-KW"/>
</dbReference>
<keyword evidence="9" id="KW-1185">Reference proteome</keyword>
<dbReference type="InterPro" id="IPR002104">
    <property type="entry name" value="Integrase_catalytic"/>
</dbReference>
<dbReference type="Pfam" id="PF00589">
    <property type="entry name" value="Phage_integrase"/>
    <property type="match status" value="1"/>
</dbReference>
<keyword evidence="2" id="KW-0229">DNA integration</keyword>
<dbReference type="InterPro" id="IPR053876">
    <property type="entry name" value="Phage_int_M"/>
</dbReference>
<dbReference type="Gene3D" id="1.10.443.10">
    <property type="entry name" value="Intergrase catalytic core"/>
    <property type="match status" value="1"/>
</dbReference>